<dbReference type="OrthoDB" id="496991at2759"/>
<accession>L1IR67</accession>
<sequence>MVCNGNIVTVIMAPRRLLRQQFSNVTNSKENIAVLARPGPSMLAKQGMVVAVLVASTPCCLLLPPPPRLQLLPLPLDVSSSASIHPPLPSASSLRTPATRIHGHSIKSFPRSSPALAFNAPCSDGFKTDEPFGPLSFEQVPGVIGTFNSFYLCERCGFQCENVTGMDEHKKGCTAPYFLDNCSSSEDSYDPLTDLNDPNGYKYSISFASHSPIFRMLESAKRSLAGRTDHGKKLNTCSLRKAVSPPITLMSVGRGCHRVLLRTCMPNNLGRRMRRRNALSMKASGWSDKLSSAFQRSASKVGRASVSLKEWVLSKLASFIKEIRESPQVIQKHGISGVLMYGAISHLTYSVCIVVSWMLHGLRTGFSPLDQEQWKGFFLLYLAVCSSQFWLRPLRITAALTLAPWHSRVLNKLQKAFSTPKELALGILLFLINILLPLVILHVGLRVSAFVLNAPLFPDRPPLMLWEKAAVVMGAILGQVIAGPLGSIGGIMWLYVAELRPAVL</sequence>
<dbReference type="AlphaFoldDB" id="L1IR67"/>
<gene>
    <name evidence="2" type="ORF">GUITHDRAFT_115640</name>
</gene>
<dbReference type="PANTHER" id="PTHR34370">
    <property type="entry name" value="OS04G0600100 PROTEIN"/>
    <property type="match status" value="1"/>
</dbReference>
<dbReference type="PANTHER" id="PTHR34370:SF1">
    <property type="entry name" value="OS04G0600100 PROTEIN"/>
    <property type="match status" value="1"/>
</dbReference>
<keyword evidence="1" id="KW-0472">Membrane</keyword>
<keyword evidence="4" id="KW-1185">Reference proteome</keyword>
<protein>
    <submittedName>
        <fullName evidence="2 3">Uncharacterized protein</fullName>
    </submittedName>
</protein>
<dbReference type="KEGG" id="gtt:GUITHDRAFT_115640"/>
<feature type="transmembrane region" description="Helical" evidence="1">
    <location>
        <begin position="338"/>
        <end position="359"/>
    </location>
</feature>
<dbReference type="RefSeq" id="XP_005825280.1">
    <property type="nucleotide sequence ID" value="XM_005825223.1"/>
</dbReference>
<name>L1IR67_GUITC</name>
<evidence type="ECO:0000256" key="1">
    <source>
        <dbReference type="SAM" id="Phobius"/>
    </source>
</evidence>
<dbReference type="GeneID" id="17294963"/>
<organism evidence="2">
    <name type="scientific">Guillardia theta (strain CCMP2712)</name>
    <name type="common">Cryptophyte</name>
    <dbReference type="NCBI Taxonomy" id="905079"/>
    <lineage>
        <taxon>Eukaryota</taxon>
        <taxon>Cryptophyceae</taxon>
        <taxon>Pyrenomonadales</taxon>
        <taxon>Geminigeraceae</taxon>
        <taxon>Guillardia</taxon>
    </lineage>
</organism>
<keyword evidence="1" id="KW-0812">Transmembrane</keyword>
<reference evidence="4" key="2">
    <citation type="submission" date="2012-11" db="EMBL/GenBank/DDBJ databases">
        <authorList>
            <person name="Kuo A."/>
            <person name="Curtis B.A."/>
            <person name="Tanifuji G."/>
            <person name="Burki F."/>
            <person name="Gruber A."/>
            <person name="Irimia M."/>
            <person name="Maruyama S."/>
            <person name="Arias M.C."/>
            <person name="Ball S.G."/>
            <person name="Gile G.H."/>
            <person name="Hirakawa Y."/>
            <person name="Hopkins J.F."/>
            <person name="Rensing S.A."/>
            <person name="Schmutz J."/>
            <person name="Symeonidi A."/>
            <person name="Elias M."/>
            <person name="Eveleigh R.J."/>
            <person name="Herman E.K."/>
            <person name="Klute M.J."/>
            <person name="Nakayama T."/>
            <person name="Obornik M."/>
            <person name="Reyes-Prieto A."/>
            <person name="Armbrust E.V."/>
            <person name="Aves S.J."/>
            <person name="Beiko R.G."/>
            <person name="Coutinho P."/>
            <person name="Dacks J.B."/>
            <person name="Durnford D.G."/>
            <person name="Fast N.M."/>
            <person name="Green B.R."/>
            <person name="Grisdale C."/>
            <person name="Hempe F."/>
            <person name="Henrissat B."/>
            <person name="Hoppner M.P."/>
            <person name="Ishida K.-I."/>
            <person name="Kim E."/>
            <person name="Koreny L."/>
            <person name="Kroth P.G."/>
            <person name="Liu Y."/>
            <person name="Malik S.-B."/>
            <person name="Maier U.G."/>
            <person name="McRose D."/>
            <person name="Mock T."/>
            <person name="Neilson J.A."/>
            <person name="Onodera N.T."/>
            <person name="Poole A.M."/>
            <person name="Pritham E.J."/>
            <person name="Richards T.A."/>
            <person name="Rocap G."/>
            <person name="Roy S.W."/>
            <person name="Sarai C."/>
            <person name="Schaack S."/>
            <person name="Shirato S."/>
            <person name="Slamovits C.H."/>
            <person name="Spencer D.F."/>
            <person name="Suzuki S."/>
            <person name="Worden A.Z."/>
            <person name="Zauner S."/>
            <person name="Barry K."/>
            <person name="Bell C."/>
            <person name="Bharti A.K."/>
            <person name="Crow J.A."/>
            <person name="Grimwood J."/>
            <person name="Kramer R."/>
            <person name="Lindquist E."/>
            <person name="Lucas S."/>
            <person name="Salamov A."/>
            <person name="McFadden G.I."/>
            <person name="Lane C.E."/>
            <person name="Keeling P.J."/>
            <person name="Gray M.W."/>
            <person name="Grigoriev I.V."/>
            <person name="Archibald J.M."/>
        </authorList>
    </citation>
    <scope>NUCLEOTIDE SEQUENCE</scope>
    <source>
        <strain evidence="4">CCMP2712</strain>
    </source>
</reference>
<dbReference type="HOGENOM" id="CLU_541278_0_0_1"/>
<feature type="transmembrane region" description="Helical" evidence="1">
    <location>
        <begin position="469"/>
        <end position="496"/>
    </location>
</feature>
<dbReference type="EMBL" id="JH993050">
    <property type="protein sequence ID" value="EKX38300.1"/>
    <property type="molecule type" value="Genomic_DNA"/>
</dbReference>
<evidence type="ECO:0000313" key="4">
    <source>
        <dbReference type="Proteomes" id="UP000011087"/>
    </source>
</evidence>
<feature type="transmembrane region" description="Helical" evidence="1">
    <location>
        <begin position="423"/>
        <end position="449"/>
    </location>
</feature>
<evidence type="ECO:0000313" key="3">
    <source>
        <dbReference type="EnsemblProtists" id="EKX38300"/>
    </source>
</evidence>
<reference evidence="3" key="3">
    <citation type="submission" date="2016-03" db="UniProtKB">
        <authorList>
            <consortium name="EnsemblProtists"/>
        </authorList>
    </citation>
    <scope>IDENTIFICATION</scope>
</reference>
<feature type="transmembrane region" description="Helical" evidence="1">
    <location>
        <begin position="379"/>
        <end position="402"/>
    </location>
</feature>
<evidence type="ECO:0000313" key="2">
    <source>
        <dbReference type="EMBL" id="EKX38300.1"/>
    </source>
</evidence>
<dbReference type="Proteomes" id="UP000011087">
    <property type="component" value="Unassembled WGS sequence"/>
</dbReference>
<reference evidence="2 4" key="1">
    <citation type="journal article" date="2012" name="Nature">
        <title>Algal genomes reveal evolutionary mosaicism and the fate of nucleomorphs.</title>
        <authorList>
            <consortium name="DOE Joint Genome Institute"/>
            <person name="Curtis B.A."/>
            <person name="Tanifuji G."/>
            <person name="Burki F."/>
            <person name="Gruber A."/>
            <person name="Irimia M."/>
            <person name="Maruyama S."/>
            <person name="Arias M.C."/>
            <person name="Ball S.G."/>
            <person name="Gile G.H."/>
            <person name="Hirakawa Y."/>
            <person name="Hopkins J.F."/>
            <person name="Kuo A."/>
            <person name="Rensing S.A."/>
            <person name="Schmutz J."/>
            <person name="Symeonidi A."/>
            <person name="Elias M."/>
            <person name="Eveleigh R.J."/>
            <person name="Herman E.K."/>
            <person name="Klute M.J."/>
            <person name="Nakayama T."/>
            <person name="Obornik M."/>
            <person name="Reyes-Prieto A."/>
            <person name="Armbrust E.V."/>
            <person name="Aves S.J."/>
            <person name="Beiko R.G."/>
            <person name="Coutinho P."/>
            <person name="Dacks J.B."/>
            <person name="Durnford D.G."/>
            <person name="Fast N.M."/>
            <person name="Green B.R."/>
            <person name="Grisdale C.J."/>
            <person name="Hempel F."/>
            <person name="Henrissat B."/>
            <person name="Hoppner M.P."/>
            <person name="Ishida K."/>
            <person name="Kim E."/>
            <person name="Koreny L."/>
            <person name="Kroth P.G."/>
            <person name="Liu Y."/>
            <person name="Malik S.B."/>
            <person name="Maier U.G."/>
            <person name="McRose D."/>
            <person name="Mock T."/>
            <person name="Neilson J.A."/>
            <person name="Onodera N.T."/>
            <person name="Poole A.M."/>
            <person name="Pritham E.J."/>
            <person name="Richards T.A."/>
            <person name="Rocap G."/>
            <person name="Roy S.W."/>
            <person name="Sarai C."/>
            <person name="Schaack S."/>
            <person name="Shirato S."/>
            <person name="Slamovits C.H."/>
            <person name="Spencer D.F."/>
            <person name="Suzuki S."/>
            <person name="Worden A.Z."/>
            <person name="Zauner S."/>
            <person name="Barry K."/>
            <person name="Bell C."/>
            <person name="Bharti A.K."/>
            <person name="Crow J.A."/>
            <person name="Grimwood J."/>
            <person name="Kramer R."/>
            <person name="Lindquist E."/>
            <person name="Lucas S."/>
            <person name="Salamov A."/>
            <person name="McFadden G.I."/>
            <person name="Lane C.E."/>
            <person name="Keeling P.J."/>
            <person name="Gray M.W."/>
            <person name="Grigoriev I.V."/>
            <person name="Archibald J.M."/>
        </authorList>
    </citation>
    <scope>NUCLEOTIDE SEQUENCE</scope>
    <source>
        <strain evidence="2 4">CCMP2712</strain>
    </source>
</reference>
<proteinExistence type="predicted"/>
<keyword evidence="1" id="KW-1133">Transmembrane helix</keyword>
<dbReference type="EnsemblProtists" id="EKX38300">
    <property type="protein sequence ID" value="EKX38300"/>
    <property type="gene ID" value="GUITHDRAFT_115640"/>
</dbReference>
<dbReference type="PaxDb" id="55529-EKX38300"/>